<keyword evidence="1" id="KW-0472">Membrane</keyword>
<dbReference type="STRING" id="1249552.PS2015_1235"/>
<feature type="transmembrane region" description="Helical" evidence="1">
    <location>
        <begin position="6"/>
        <end position="26"/>
    </location>
</feature>
<dbReference type="EMBL" id="CP013189">
    <property type="protein sequence ID" value="ALO45894.1"/>
    <property type="molecule type" value="Genomic_DNA"/>
</dbReference>
<dbReference type="OrthoDB" id="6198106at2"/>
<dbReference type="KEGG" id="pspi:PS2015_1235"/>
<gene>
    <name evidence="2" type="ORF">PS2015_1235</name>
</gene>
<dbReference type="PATRIC" id="fig|1249552.3.peg.1240"/>
<keyword evidence="3" id="KW-1185">Reference proteome</keyword>
<protein>
    <submittedName>
        <fullName evidence="2">Phage-shock protein</fullName>
    </submittedName>
</protein>
<dbReference type="Proteomes" id="UP000065641">
    <property type="component" value="Chromosome"/>
</dbReference>
<dbReference type="Pfam" id="PF06667">
    <property type="entry name" value="PspB"/>
    <property type="match status" value="1"/>
</dbReference>
<dbReference type="RefSeq" id="WP_058021388.1">
    <property type="nucleotide sequence ID" value="NZ_CP013189.1"/>
</dbReference>
<organism evidence="2 3">
    <name type="scientific">Pseudohongiella spirulinae</name>
    <dbReference type="NCBI Taxonomy" id="1249552"/>
    <lineage>
        <taxon>Bacteria</taxon>
        <taxon>Pseudomonadati</taxon>
        <taxon>Pseudomonadota</taxon>
        <taxon>Gammaproteobacteria</taxon>
        <taxon>Pseudomonadales</taxon>
        <taxon>Pseudohongiellaceae</taxon>
        <taxon>Pseudohongiella</taxon>
    </lineage>
</organism>
<keyword evidence="1" id="KW-0812">Transmembrane</keyword>
<dbReference type="GO" id="GO:0006355">
    <property type="term" value="P:regulation of DNA-templated transcription"/>
    <property type="evidence" value="ECO:0007669"/>
    <property type="project" value="InterPro"/>
</dbReference>
<keyword evidence="1" id="KW-1133">Transmembrane helix</keyword>
<dbReference type="InterPro" id="IPR009554">
    <property type="entry name" value="Phageshock_PspB"/>
</dbReference>
<evidence type="ECO:0000313" key="2">
    <source>
        <dbReference type="EMBL" id="ALO45894.1"/>
    </source>
</evidence>
<sequence length="78" mass="8922">MEFFEFVIALVAVGGTFVTIWVVLLYQRKEKKIPAEAQAHSLSELSQMADSMNQRIDTLESILDAEVPGWREQHEQSK</sequence>
<name>A0A0S2KC36_9GAMM</name>
<dbReference type="GO" id="GO:0009271">
    <property type="term" value="P:phage shock"/>
    <property type="evidence" value="ECO:0007669"/>
    <property type="project" value="InterPro"/>
</dbReference>
<evidence type="ECO:0000313" key="3">
    <source>
        <dbReference type="Proteomes" id="UP000065641"/>
    </source>
</evidence>
<accession>A0A0S2KC36</accession>
<proteinExistence type="predicted"/>
<dbReference type="AlphaFoldDB" id="A0A0S2KC36"/>
<dbReference type="NCBIfam" id="TIGR02976">
    <property type="entry name" value="phageshock_pspB"/>
    <property type="match status" value="1"/>
</dbReference>
<reference evidence="2 3" key="1">
    <citation type="submission" date="2015-11" db="EMBL/GenBank/DDBJ databases">
        <authorList>
            <person name="Zhang Y."/>
            <person name="Guo Z."/>
        </authorList>
    </citation>
    <scope>NUCLEOTIDE SEQUENCE [LARGE SCALE GENOMIC DNA]</scope>
    <source>
        <strain evidence="2 3">KCTC 32221</strain>
    </source>
</reference>
<evidence type="ECO:0000256" key="1">
    <source>
        <dbReference type="SAM" id="Phobius"/>
    </source>
</evidence>